<evidence type="ECO:0000256" key="5">
    <source>
        <dbReference type="ARBA" id="ARBA00022989"/>
    </source>
</evidence>
<feature type="transmembrane region" description="Helical" evidence="7">
    <location>
        <begin position="294"/>
        <end position="317"/>
    </location>
</feature>
<keyword evidence="4 7" id="KW-0812">Transmembrane</keyword>
<dbReference type="GO" id="GO:0089702">
    <property type="term" value="F:undecaprenyl-phosphate glucose phosphotransferase activity"/>
    <property type="evidence" value="ECO:0007669"/>
    <property type="project" value="UniProtKB-EC"/>
</dbReference>
<keyword evidence="10" id="KW-1185">Reference proteome</keyword>
<dbReference type="Pfam" id="PF13727">
    <property type="entry name" value="CoA_binding_3"/>
    <property type="match status" value="1"/>
</dbReference>
<reference evidence="9 10" key="1">
    <citation type="submission" date="2020-08" db="EMBL/GenBank/DDBJ databases">
        <title>Genome public.</title>
        <authorList>
            <person name="Liu C."/>
            <person name="Sun Q."/>
        </authorList>
    </citation>
    <scope>NUCLEOTIDE SEQUENCE [LARGE SCALE GENOMIC DNA]</scope>
    <source>
        <strain evidence="9 10">BX3</strain>
    </source>
</reference>
<dbReference type="InterPro" id="IPR017473">
    <property type="entry name" value="Undecaprenyl-P_gluc_Ptfrase"/>
</dbReference>
<feature type="domain" description="Bacterial sugar transferase" evidence="8">
    <location>
        <begin position="289"/>
        <end position="467"/>
    </location>
</feature>
<protein>
    <submittedName>
        <fullName evidence="9">Undecaprenyl-phosphate glucose phosphotransferase</fullName>
        <ecNumber evidence="9">2.7.8.31</ecNumber>
    </submittedName>
</protein>
<dbReference type="PANTHER" id="PTHR30576:SF0">
    <property type="entry name" value="UNDECAPRENYL-PHOSPHATE N-ACETYLGALACTOSAMINYL 1-PHOSPHATE TRANSFERASE-RELATED"/>
    <property type="match status" value="1"/>
</dbReference>
<dbReference type="Pfam" id="PF02397">
    <property type="entry name" value="Bac_transf"/>
    <property type="match status" value="1"/>
</dbReference>
<evidence type="ECO:0000256" key="2">
    <source>
        <dbReference type="ARBA" id="ARBA00006464"/>
    </source>
</evidence>
<evidence type="ECO:0000256" key="3">
    <source>
        <dbReference type="ARBA" id="ARBA00022679"/>
    </source>
</evidence>
<feature type="transmembrane region" description="Helical" evidence="7">
    <location>
        <begin position="12"/>
        <end position="29"/>
    </location>
</feature>
<dbReference type="EC" id="2.7.8.31" evidence="9"/>
<evidence type="ECO:0000256" key="4">
    <source>
        <dbReference type="ARBA" id="ARBA00022692"/>
    </source>
</evidence>
<evidence type="ECO:0000256" key="6">
    <source>
        <dbReference type="ARBA" id="ARBA00023136"/>
    </source>
</evidence>
<evidence type="ECO:0000256" key="1">
    <source>
        <dbReference type="ARBA" id="ARBA00004141"/>
    </source>
</evidence>
<comment type="caution">
    <text evidence="9">The sequence shown here is derived from an EMBL/GenBank/DDBJ whole genome shotgun (WGS) entry which is preliminary data.</text>
</comment>
<dbReference type="RefSeq" id="WP_249303838.1">
    <property type="nucleotide sequence ID" value="NZ_JACRSW010000015.1"/>
</dbReference>
<dbReference type="InterPro" id="IPR017475">
    <property type="entry name" value="EPS_sugar_tfrase"/>
</dbReference>
<keyword evidence="5 7" id="KW-1133">Transmembrane helix</keyword>
<evidence type="ECO:0000256" key="7">
    <source>
        <dbReference type="SAM" id="Phobius"/>
    </source>
</evidence>
<sequence>MIKENQKLLNILQLVIDAVIIAASFLLAYDLRFDDTWSPLIKHHIISPPIGYMRPWGDYLRMLILIIPCYLVMYRLFGMYDPKRTNGRRAELWALIKANVLGVVYCVAALYLLKEPNIARLFLIIFAGTNLVVDYIFRLCVLRILKQMRRSGKNLKHILLVGFSRTAQGYIDRLRSHPEWGYKIHGILDDHAGTGTTYRNIEVIGSTNRLADLLATNEYDEIAITLSINEYSKLEHIVSICEKSGVHTKFIPDYNHVIPTKPYTEDLDGLPVIHVRHVPLSSSFNSTIKRCVDIFGSLVAIIIFGIPMLIIACILKITDPGPLIFKQTRIGLHNHEFNMYKFRSMRVQKENEEKKAWTTQNDPRITPIGRFLRKSNMDELPQLFNVLKGDMSLVGPRPERPFFVDRFKEEIPRYMIKHQVRPGMTGWAQVNGYRGDTSITKRIECDLYYVENWTLFLDFKILFLTFFGRKVNKNAY</sequence>
<feature type="transmembrane region" description="Helical" evidence="7">
    <location>
        <begin position="118"/>
        <end position="141"/>
    </location>
</feature>
<keyword evidence="6 7" id="KW-0472">Membrane</keyword>
<dbReference type="EMBL" id="JACRSW010000015">
    <property type="protein sequence ID" value="MBC8556993.1"/>
    <property type="molecule type" value="Genomic_DNA"/>
</dbReference>
<proteinExistence type="inferred from homology"/>
<evidence type="ECO:0000259" key="8">
    <source>
        <dbReference type="Pfam" id="PF02397"/>
    </source>
</evidence>
<dbReference type="InterPro" id="IPR003362">
    <property type="entry name" value="Bact_transf"/>
</dbReference>
<dbReference type="Gene3D" id="3.40.50.720">
    <property type="entry name" value="NAD(P)-binding Rossmann-like Domain"/>
    <property type="match status" value="1"/>
</dbReference>
<feature type="transmembrane region" description="Helical" evidence="7">
    <location>
        <begin position="92"/>
        <end position="112"/>
    </location>
</feature>
<keyword evidence="3 9" id="KW-0808">Transferase</keyword>
<dbReference type="InterPro" id="IPR036291">
    <property type="entry name" value="NAD(P)-bd_dom_sf"/>
</dbReference>
<gene>
    <name evidence="9" type="ORF">H8700_04645</name>
</gene>
<name>A0ABR7MTE2_9FIRM</name>
<evidence type="ECO:0000313" key="9">
    <source>
        <dbReference type="EMBL" id="MBC8556993.1"/>
    </source>
</evidence>
<dbReference type="PANTHER" id="PTHR30576">
    <property type="entry name" value="COLANIC BIOSYNTHESIS UDP-GLUCOSE LIPID CARRIER TRANSFERASE"/>
    <property type="match status" value="1"/>
</dbReference>
<dbReference type="NCBIfam" id="TIGR03023">
    <property type="entry name" value="WcaJ_sugtrans"/>
    <property type="match status" value="1"/>
</dbReference>
<organism evidence="9 10">
    <name type="scientific">Jutongia hominis</name>
    <dbReference type="NCBI Taxonomy" id="2763664"/>
    <lineage>
        <taxon>Bacteria</taxon>
        <taxon>Bacillati</taxon>
        <taxon>Bacillota</taxon>
        <taxon>Clostridia</taxon>
        <taxon>Lachnospirales</taxon>
        <taxon>Lachnospiraceae</taxon>
        <taxon>Jutongia</taxon>
    </lineage>
</organism>
<dbReference type="Proteomes" id="UP000637513">
    <property type="component" value="Unassembled WGS sequence"/>
</dbReference>
<evidence type="ECO:0000313" key="10">
    <source>
        <dbReference type="Proteomes" id="UP000637513"/>
    </source>
</evidence>
<comment type="subcellular location">
    <subcellularLocation>
        <location evidence="1">Membrane</location>
        <topology evidence="1">Multi-pass membrane protein</topology>
    </subcellularLocation>
</comment>
<feature type="transmembrane region" description="Helical" evidence="7">
    <location>
        <begin position="59"/>
        <end position="80"/>
    </location>
</feature>
<accession>A0ABR7MTE2</accession>
<comment type="similarity">
    <text evidence="2">Belongs to the bacterial sugar transferase family.</text>
</comment>
<dbReference type="SUPFAM" id="SSF51735">
    <property type="entry name" value="NAD(P)-binding Rossmann-fold domains"/>
    <property type="match status" value="1"/>
</dbReference>
<dbReference type="NCBIfam" id="TIGR03025">
    <property type="entry name" value="EPS_sugtrans"/>
    <property type="match status" value="1"/>
</dbReference>